<dbReference type="SUPFAM" id="SSF51445">
    <property type="entry name" value="(Trans)glycosidases"/>
    <property type="match status" value="1"/>
</dbReference>
<sequence>MEFLKGAYSMLPHKFRGGRDPAEQAVLSTKTVVSVLCAACSLQEGAGVPDLPNHGLSPPVYPSPPGSGSTNGRWTTAYDRARDLVSQMTVEERVNITQGWPGICVGNTGEVPRLGIPALCFADGPSGIRGQEFVSAFPAGIHVAATFDRDLMYRYGRALGDEFHGKGINVALGPVAGPLGRVAKGGRNWEGLSNDPYLAGAGMGAVTRGIQDAGVIATPKHWLLNEQEFRRRWTELGDAVSANVDDRTLHELYAFPFMDALREGAGAVMCSYQRTNHSYACQNSKLLNGVLKTELGFEGFVVSDWDGQMSGVASANAGLDLVMPRAGFWGDNLAEAVRNGSVSEERLGDMAIRILAPWHYLHQHTAYPPPAIYTNTQKHFPVDVQADHARLIEEIGAAGTVLVKNVNNTLPFKKPKFLCVYGYGAALKASPWQNRDRYGGGYEDNFGWNTFNGTLITAGGSGGSSPPYVVSPFQALQERVAQDRGILRWDFYSEDPTPYVNADACLVFINAYASESFDRPSLKDDFSDRLVLNVASWCANTIVVVHSAGIRTVDAWIAHPNVTATLFAGLPGQEAGHSLASVLYGDVNPTGRLPYTVARSESDYGDLLNPTTSSDPFPEANFTEGLFIDYRYFDKHSITPQFEFGFGLSYTSFAYADLSVSKTTTTTTTTDLAEFPDKNVRIVQGGHPALWEVVALAKCTVTNTGAVDGAEIAQLYVSIPGGDSPVRQLRGFAKVGPLVPGQEREVVFELTRRDLSVWDVVVQDWRLRRGVYEIWVGASSRDLRLKGELEVR</sequence>
<evidence type="ECO:0000256" key="8">
    <source>
        <dbReference type="ARBA" id="ARBA00022801"/>
    </source>
</evidence>
<dbReference type="SMART" id="SM01217">
    <property type="entry name" value="Fn3_like"/>
    <property type="match status" value="1"/>
</dbReference>
<evidence type="ECO:0000256" key="14">
    <source>
        <dbReference type="ARBA" id="ARBA00070030"/>
    </source>
</evidence>
<dbReference type="InterPro" id="IPR036962">
    <property type="entry name" value="Glyco_hydro_3_N_sf"/>
</dbReference>
<evidence type="ECO:0000256" key="6">
    <source>
        <dbReference type="ARBA" id="ARBA00022525"/>
    </source>
</evidence>
<dbReference type="Gene3D" id="3.20.20.300">
    <property type="entry name" value="Glycoside hydrolase, family 3, N-terminal domain"/>
    <property type="match status" value="1"/>
</dbReference>
<comment type="catalytic activity">
    <reaction evidence="1">
        <text>Hydrolysis of terminal, non-reducing beta-D-glucosyl residues with release of beta-D-glucose.</text>
        <dbReference type="EC" id="3.2.1.21"/>
    </reaction>
</comment>
<dbReference type="InterPro" id="IPR026891">
    <property type="entry name" value="Fn3-like"/>
</dbReference>
<dbReference type="Pfam" id="PF14310">
    <property type="entry name" value="Fn3-like"/>
    <property type="match status" value="1"/>
</dbReference>
<dbReference type="PANTHER" id="PTHR42715">
    <property type="entry name" value="BETA-GLUCOSIDASE"/>
    <property type="match status" value="1"/>
</dbReference>
<dbReference type="InterPro" id="IPR017853">
    <property type="entry name" value="GH"/>
</dbReference>
<evidence type="ECO:0000256" key="12">
    <source>
        <dbReference type="ARBA" id="ARBA00023295"/>
    </source>
</evidence>
<dbReference type="GO" id="GO:0008422">
    <property type="term" value="F:beta-glucosidase activity"/>
    <property type="evidence" value="ECO:0007669"/>
    <property type="project" value="UniProtKB-EC"/>
</dbReference>
<keyword evidence="8 19" id="KW-0378">Hydrolase</keyword>
<keyword evidence="20" id="KW-1185">Reference proteome</keyword>
<evidence type="ECO:0000256" key="17">
    <source>
        <dbReference type="ARBA" id="ARBA00083611"/>
    </source>
</evidence>
<dbReference type="RefSeq" id="XP_062718918.1">
    <property type="nucleotide sequence ID" value="XM_062863388.1"/>
</dbReference>
<evidence type="ECO:0000259" key="18">
    <source>
        <dbReference type="SMART" id="SM01217"/>
    </source>
</evidence>
<dbReference type="Gene3D" id="2.60.40.10">
    <property type="entry name" value="Immunoglobulins"/>
    <property type="match status" value="1"/>
</dbReference>
<evidence type="ECO:0000256" key="7">
    <source>
        <dbReference type="ARBA" id="ARBA00022729"/>
    </source>
</evidence>
<evidence type="ECO:0000256" key="9">
    <source>
        <dbReference type="ARBA" id="ARBA00023001"/>
    </source>
</evidence>
<dbReference type="EMBL" id="JAUDZG010000006">
    <property type="protein sequence ID" value="KAK3303138.1"/>
    <property type="molecule type" value="Genomic_DNA"/>
</dbReference>
<protein>
    <recommendedName>
        <fullName evidence="14">Beta-glucosidase cel3A</fullName>
        <ecNumber evidence="5">3.2.1.21</ecNumber>
    </recommendedName>
    <alternativeName>
        <fullName evidence="15">Beta-D-glucoside glucohydrolase cel3A</fullName>
    </alternativeName>
    <alternativeName>
        <fullName evidence="17">Cellobiase cel3A</fullName>
    </alternativeName>
    <alternativeName>
        <fullName evidence="16">Gentiobiase cel3A</fullName>
    </alternativeName>
</protein>
<evidence type="ECO:0000256" key="10">
    <source>
        <dbReference type="ARBA" id="ARBA00023180"/>
    </source>
</evidence>
<reference evidence="19" key="1">
    <citation type="journal article" date="2023" name="Mol. Phylogenet. Evol.">
        <title>Genome-scale phylogeny and comparative genomics of the fungal order Sordariales.</title>
        <authorList>
            <person name="Hensen N."/>
            <person name="Bonometti L."/>
            <person name="Westerberg I."/>
            <person name="Brannstrom I.O."/>
            <person name="Guillou S."/>
            <person name="Cros-Aarteil S."/>
            <person name="Calhoun S."/>
            <person name="Haridas S."/>
            <person name="Kuo A."/>
            <person name="Mondo S."/>
            <person name="Pangilinan J."/>
            <person name="Riley R."/>
            <person name="LaButti K."/>
            <person name="Andreopoulos B."/>
            <person name="Lipzen A."/>
            <person name="Chen C."/>
            <person name="Yan M."/>
            <person name="Daum C."/>
            <person name="Ng V."/>
            <person name="Clum A."/>
            <person name="Steindorff A."/>
            <person name="Ohm R.A."/>
            <person name="Martin F."/>
            <person name="Silar P."/>
            <person name="Natvig D.O."/>
            <person name="Lalanne C."/>
            <person name="Gautier V."/>
            <person name="Ament-Velasquez S.L."/>
            <person name="Kruys A."/>
            <person name="Hutchinson M.I."/>
            <person name="Powell A.J."/>
            <person name="Barry K."/>
            <person name="Miller A.N."/>
            <person name="Grigoriev I.V."/>
            <person name="Debuchy R."/>
            <person name="Gladieux P."/>
            <person name="Hiltunen Thoren M."/>
            <person name="Johannesson H."/>
        </authorList>
    </citation>
    <scope>NUCLEOTIDE SEQUENCE</scope>
    <source>
        <strain evidence="19">CBS 333.67</strain>
    </source>
</reference>
<evidence type="ECO:0000256" key="16">
    <source>
        <dbReference type="ARBA" id="ARBA00083231"/>
    </source>
</evidence>
<evidence type="ECO:0000256" key="5">
    <source>
        <dbReference type="ARBA" id="ARBA00012744"/>
    </source>
</evidence>
<keyword evidence="10" id="KW-0325">Glycoprotein</keyword>
<keyword evidence="9" id="KW-0136">Cellulose degradation</keyword>
<comment type="subcellular location">
    <subcellularLocation>
        <location evidence="2">Secreted</location>
    </subcellularLocation>
</comment>
<evidence type="ECO:0000256" key="11">
    <source>
        <dbReference type="ARBA" id="ARBA00023277"/>
    </source>
</evidence>
<evidence type="ECO:0000256" key="13">
    <source>
        <dbReference type="ARBA" id="ARBA00023326"/>
    </source>
</evidence>
<dbReference type="InterPro" id="IPR002772">
    <property type="entry name" value="Glyco_hydro_3_C"/>
</dbReference>
<dbReference type="PANTHER" id="PTHR42715:SF5">
    <property type="entry name" value="BETA-GLUCOSIDASE M-RELATED"/>
    <property type="match status" value="1"/>
</dbReference>
<evidence type="ECO:0000256" key="3">
    <source>
        <dbReference type="ARBA" id="ARBA00004987"/>
    </source>
</evidence>
<dbReference type="GO" id="GO:0005576">
    <property type="term" value="C:extracellular region"/>
    <property type="evidence" value="ECO:0007669"/>
    <property type="project" value="UniProtKB-SubCell"/>
</dbReference>
<dbReference type="InterPro" id="IPR013783">
    <property type="entry name" value="Ig-like_fold"/>
</dbReference>
<name>A0AAJ0LZB4_9PEZI</name>
<dbReference type="Proteomes" id="UP001273166">
    <property type="component" value="Unassembled WGS sequence"/>
</dbReference>
<evidence type="ECO:0000313" key="19">
    <source>
        <dbReference type="EMBL" id="KAK3303138.1"/>
    </source>
</evidence>
<dbReference type="GO" id="GO:0030245">
    <property type="term" value="P:cellulose catabolic process"/>
    <property type="evidence" value="ECO:0007669"/>
    <property type="project" value="UniProtKB-KW"/>
</dbReference>
<dbReference type="PRINTS" id="PR00133">
    <property type="entry name" value="GLHYDRLASE3"/>
</dbReference>
<comment type="pathway">
    <text evidence="3">Glycan metabolism; cellulose degradation.</text>
</comment>
<evidence type="ECO:0000256" key="1">
    <source>
        <dbReference type="ARBA" id="ARBA00000448"/>
    </source>
</evidence>
<keyword evidence="12" id="KW-0326">Glycosidase</keyword>
<evidence type="ECO:0000313" key="20">
    <source>
        <dbReference type="Proteomes" id="UP001273166"/>
    </source>
</evidence>
<dbReference type="FunFam" id="3.20.20.300:FF:000002">
    <property type="entry name" value="Probable beta-glucosidase"/>
    <property type="match status" value="1"/>
</dbReference>
<dbReference type="Pfam" id="PF00933">
    <property type="entry name" value="Glyco_hydro_3"/>
    <property type="match status" value="1"/>
</dbReference>
<keyword evidence="11" id="KW-0119">Carbohydrate metabolism</keyword>
<evidence type="ECO:0000256" key="2">
    <source>
        <dbReference type="ARBA" id="ARBA00004613"/>
    </source>
</evidence>
<reference evidence="19" key="2">
    <citation type="submission" date="2023-06" db="EMBL/GenBank/DDBJ databases">
        <authorList>
            <consortium name="Lawrence Berkeley National Laboratory"/>
            <person name="Mondo S.J."/>
            <person name="Hensen N."/>
            <person name="Bonometti L."/>
            <person name="Westerberg I."/>
            <person name="Brannstrom I.O."/>
            <person name="Guillou S."/>
            <person name="Cros-Aarteil S."/>
            <person name="Calhoun S."/>
            <person name="Haridas S."/>
            <person name="Kuo A."/>
            <person name="Pangilinan J."/>
            <person name="Riley R."/>
            <person name="Labutti K."/>
            <person name="Andreopoulos B."/>
            <person name="Lipzen A."/>
            <person name="Chen C."/>
            <person name="Yanf M."/>
            <person name="Daum C."/>
            <person name="Ng V."/>
            <person name="Clum A."/>
            <person name="Steindorff A."/>
            <person name="Ohm R."/>
            <person name="Martin F."/>
            <person name="Silar P."/>
            <person name="Natvig D."/>
            <person name="Lalanne C."/>
            <person name="Gautier V."/>
            <person name="Ament-Velasquez S.L."/>
            <person name="Kruys A."/>
            <person name="Hutchinson M.I."/>
            <person name="Powell A.J."/>
            <person name="Barry K."/>
            <person name="Miller A.N."/>
            <person name="Grigoriev I.V."/>
            <person name="Debuchy R."/>
            <person name="Gladieux P."/>
            <person name="Thoren M.H."/>
            <person name="Johannesson H."/>
        </authorList>
    </citation>
    <scope>NUCLEOTIDE SEQUENCE</scope>
    <source>
        <strain evidence="19">CBS 333.67</strain>
    </source>
</reference>
<keyword evidence="7" id="KW-0732">Signal</keyword>
<dbReference type="InterPro" id="IPR001764">
    <property type="entry name" value="Glyco_hydro_3_N"/>
</dbReference>
<keyword evidence="13" id="KW-0624">Polysaccharide degradation</keyword>
<accession>A0AAJ0LZB4</accession>
<dbReference type="InterPro" id="IPR050288">
    <property type="entry name" value="Cellulose_deg_GH3"/>
</dbReference>
<organism evidence="19 20">
    <name type="scientific">Chaetomium strumarium</name>
    <dbReference type="NCBI Taxonomy" id="1170767"/>
    <lineage>
        <taxon>Eukaryota</taxon>
        <taxon>Fungi</taxon>
        <taxon>Dikarya</taxon>
        <taxon>Ascomycota</taxon>
        <taxon>Pezizomycotina</taxon>
        <taxon>Sordariomycetes</taxon>
        <taxon>Sordariomycetidae</taxon>
        <taxon>Sordariales</taxon>
        <taxon>Chaetomiaceae</taxon>
        <taxon>Chaetomium</taxon>
    </lineage>
</organism>
<dbReference type="InterPro" id="IPR036881">
    <property type="entry name" value="Glyco_hydro_3_C_sf"/>
</dbReference>
<evidence type="ECO:0000256" key="15">
    <source>
        <dbReference type="ARBA" id="ARBA00078013"/>
    </source>
</evidence>
<dbReference type="GeneID" id="87882217"/>
<comment type="caution">
    <text evidence="19">The sequence shown here is derived from an EMBL/GenBank/DDBJ whole genome shotgun (WGS) entry which is preliminary data.</text>
</comment>
<feature type="domain" description="Fibronectin type III-like" evidence="18">
    <location>
        <begin position="711"/>
        <end position="780"/>
    </location>
</feature>
<keyword evidence="6" id="KW-0964">Secreted</keyword>
<gene>
    <name evidence="19" type="ORF">B0T15DRAFT_264854</name>
</gene>
<dbReference type="AlphaFoldDB" id="A0AAJ0LZB4"/>
<dbReference type="SUPFAM" id="SSF52279">
    <property type="entry name" value="Beta-D-glucan exohydrolase, C-terminal domain"/>
    <property type="match status" value="1"/>
</dbReference>
<dbReference type="FunFam" id="2.60.40.10:FF:000757">
    <property type="entry name" value="Beta-glucosidase G"/>
    <property type="match status" value="1"/>
</dbReference>
<dbReference type="Gene3D" id="3.40.50.1700">
    <property type="entry name" value="Glycoside hydrolase family 3 C-terminal domain"/>
    <property type="match status" value="1"/>
</dbReference>
<dbReference type="Pfam" id="PF01915">
    <property type="entry name" value="Glyco_hydro_3_C"/>
    <property type="match status" value="1"/>
</dbReference>
<proteinExistence type="inferred from homology"/>
<dbReference type="EC" id="3.2.1.21" evidence="5"/>
<evidence type="ECO:0000256" key="4">
    <source>
        <dbReference type="ARBA" id="ARBA00005336"/>
    </source>
</evidence>
<comment type="similarity">
    <text evidence="4">Belongs to the glycosyl hydrolase 3 family.</text>
</comment>